<evidence type="ECO:0000256" key="7">
    <source>
        <dbReference type="RuleBase" id="RU003942"/>
    </source>
</evidence>
<keyword evidence="5 8" id="KW-1133">Transmembrane helix</keyword>
<keyword evidence="6 8" id="KW-0472">Membrane</keyword>
<keyword evidence="2" id="KW-0813">Transport</keyword>
<dbReference type="Proteomes" id="UP000784435">
    <property type="component" value="Unassembled WGS sequence"/>
</dbReference>
<dbReference type="GO" id="GO:0005886">
    <property type="term" value="C:plasma membrane"/>
    <property type="evidence" value="ECO:0007669"/>
    <property type="project" value="UniProtKB-SubCell"/>
</dbReference>
<comment type="similarity">
    <text evidence="7">Belongs to the drug/metabolite transporter (DMT) superfamily. Small multidrug resistance (SMR) (TC 2.A.7.1) family.</text>
</comment>
<gene>
    <name evidence="9" type="ORF">K8V08_02365</name>
</gene>
<dbReference type="InterPro" id="IPR045324">
    <property type="entry name" value="Small_multidrug_res"/>
</dbReference>
<organism evidence="9 10">
    <name type="scientific">Brevibacterium senegalense</name>
    <dbReference type="NCBI Taxonomy" id="1033736"/>
    <lineage>
        <taxon>Bacteria</taxon>
        <taxon>Bacillati</taxon>
        <taxon>Actinomycetota</taxon>
        <taxon>Actinomycetes</taxon>
        <taxon>Micrococcales</taxon>
        <taxon>Brevibacteriaceae</taxon>
        <taxon>Brevibacterium</taxon>
    </lineage>
</organism>
<evidence type="ECO:0000256" key="5">
    <source>
        <dbReference type="ARBA" id="ARBA00022989"/>
    </source>
</evidence>
<dbReference type="InterPro" id="IPR000390">
    <property type="entry name" value="Small_drug/metabolite_transptr"/>
</dbReference>
<evidence type="ECO:0000256" key="8">
    <source>
        <dbReference type="SAM" id="Phobius"/>
    </source>
</evidence>
<accession>A0A921MC07</accession>
<keyword evidence="4 7" id="KW-0812">Transmembrane</keyword>
<protein>
    <submittedName>
        <fullName evidence="9">QacE family quaternary ammonium compound efflux SMR transporter</fullName>
    </submittedName>
</protein>
<reference evidence="9" key="1">
    <citation type="journal article" date="2021" name="PeerJ">
        <title>Extensive microbial diversity within the chicken gut microbiome revealed by metagenomics and culture.</title>
        <authorList>
            <person name="Gilroy R."/>
            <person name="Ravi A."/>
            <person name="Getino M."/>
            <person name="Pursley I."/>
            <person name="Horton D.L."/>
            <person name="Alikhan N.F."/>
            <person name="Baker D."/>
            <person name="Gharbi K."/>
            <person name="Hall N."/>
            <person name="Watson M."/>
            <person name="Adriaenssens E.M."/>
            <person name="Foster-Nyarko E."/>
            <person name="Jarju S."/>
            <person name="Secka A."/>
            <person name="Antonio M."/>
            <person name="Oren A."/>
            <person name="Chaudhuri R.R."/>
            <person name="La Ragione R."/>
            <person name="Hildebrand F."/>
            <person name="Pallen M.J."/>
        </authorList>
    </citation>
    <scope>NUCLEOTIDE SEQUENCE</scope>
    <source>
        <strain evidence="9">ChiGjej5B5-7349</strain>
    </source>
</reference>
<evidence type="ECO:0000256" key="3">
    <source>
        <dbReference type="ARBA" id="ARBA00022475"/>
    </source>
</evidence>
<feature type="transmembrane region" description="Helical" evidence="8">
    <location>
        <begin position="60"/>
        <end position="82"/>
    </location>
</feature>
<evidence type="ECO:0000256" key="1">
    <source>
        <dbReference type="ARBA" id="ARBA00004651"/>
    </source>
</evidence>
<evidence type="ECO:0000256" key="4">
    <source>
        <dbReference type="ARBA" id="ARBA00022692"/>
    </source>
</evidence>
<keyword evidence="3" id="KW-1003">Cell membrane</keyword>
<dbReference type="EMBL" id="DYUK01000054">
    <property type="protein sequence ID" value="HJG79238.1"/>
    <property type="molecule type" value="Genomic_DNA"/>
</dbReference>
<dbReference type="SUPFAM" id="SSF103481">
    <property type="entry name" value="Multidrug resistance efflux transporter EmrE"/>
    <property type="match status" value="1"/>
</dbReference>
<dbReference type="InterPro" id="IPR037185">
    <property type="entry name" value="EmrE-like"/>
</dbReference>
<evidence type="ECO:0000313" key="9">
    <source>
        <dbReference type="EMBL" id="HJG79238.1"/>
    </source>
</evidence>
<comment type="caution">
    <text evidence="9">The sequence shown here is derived from an EMBL/GenBank/DDBJ whole genome shotgun (WGS) entry which is preliminary data.</text>
</comment>
<proteinExistence type="inferred from homology"/>
<dbReference type="Gene3D" id="1.10.3730.20">
    <property type="match status" value="1"/>
</dbReference>
<sequence>MNPRLRGWLLLLAAVLAEVTGSISMKAALDDPRLYTITGIAYAGAFVLLSGVLRLGVPLGVAYGTWAAAGVALTAIGSAVLFGEPFTPLMGMGIVLIAAGVLLVELGSSHTRRARDTVEL</sequence>
<dbReference type="AlphaFoldDB" id="A0A921MC07"/>
<evidence type="ECO:0000256" key="2">
    <source>
        <dbReference type="ARBA" id="ARBA00022448"/>
    </source>
</evidence>
<evidence type="ECO:0000256" key="6">
    <source>
        <dbReference type="ARBA" id="ARBA00023136"/>
    </source>
</evidence>
<feature type="transmembrane region" description="Helical" evidence="8">
    <location>
        <begin position="88"/>
        <end position="106"/>
    </location>
</feature>
<dbReference type="PANTHER" id="PTHR30561">
    <property type="entry name" value="SMR FAMILY PROTON-DEPENDENT DRUG EFFLUX TRANSPORTER SUGE"/>
    <property type="match status" value="1"/>
</dbReference>
<comment type="subcellular location">
    <subcellularLocation>
        <location evidence="1 7">Cell membrane</location>
        <topology evidence="1 7">Multi-pass membrane protein</topology>
    </subcellularLocation>
</comment>
<evidence type="ECO:0000313" key="10">
    <source>
        <dbReference type="Proteomes" id="UP000784435"/>
    </source>
</evidence>
<dbReference type="PANTHER" id="PTHR30561:SF1">
    <property type="entry name" value="MULTIDRUG TRANSPORTER EMRE"/>
    <property type="match status" value="1"/>
</dbReference>
<reference evidence="9" key="2">
    <citation type="submission" date="2021-09" db="EMBL/GenBank/DDBJ databases">
        <authorList>
            <person name="Gilroy R."/>
        </authorList>
    </citation>
    <scope>NUCLEOTIDE SEQUENCE</scope>
    <source>
        <strain evidence="9">ChiGjej5B5-7349</strain>
    </source>
</reference>
<dbReference type="Pfam" id="PF00893">
    <property type="entry name" value="Multi_Drug_Res"/>
    <property type="match status" value="1"/>
</dbReference>
<feature type="transmembrane region" description="Helical" evidence="8">
    <location>
        <begin position="34"/>
        <end position="53"/>
    </location>
</feature>
<name>A0A921MC07_9MICO</name>
<dbReference type="GO" id="GO:0022857">
    <property type="term" value="F:transmembrane transporter activity"/>
    <property type="evidence" value="ECO:0007669"/>
    <property type="project" value="InterPro"/>
</dbReference>